<evidence type="ECO:0000256" key="3">
    <source>
        <dbReference type="ARBA" id="ARBA00022448"/>
    </source>
</evidence>
<organism evidence="11 12">
    <name type="scientific">Ichthyophthirius multifiliis</name>
    <name type="common">White spot disease agent</name>
    <name type="synonym">Ich</name>
    <dbReference type="NCBI Taxonomy" id="5932"/>
    <lineage>
        <taxon>Eukaryota</taxon>
        <taxon>Sar</taxon>
        <taxon>Alveolata</taxon>
        <taxon>Ciliophora</taxon>
        <taxon>Intramacronucleata</taxon>
        <taxon>Oligohymenophorea</taxon>
        <taxon>Hymenostomatida</taxon>
        <taxon>Ophryoglenina</taxon>
        <taxon>Ichthyophthirius</taxon>
    </lineage>
</organism>
<name>G0QVL4_ICHMU</name>
<evidence type="ECO:0000313" key="11">
    <source>
        <dbReference type="EMBL" id="EGR30737.1"/>
    </source>
</evidence>
<keyword evidence="4 8" id="KW-0812">Transmembrane</keyword>
<evidence type="ECO:0000313" key="12">
    <source>
        <dbReference type="Proteomes" id="UP000008983"/>
    </source>
</evidence>
<dbReference type="RefSeq" id="XP_004032324.1">
    <property type="nucleotide sequence ID" value="XM_004032276.1"/>
</dbReference>
<dbReference type="PANTHER" id="PTHR45758:SF4">
    <property type="entry name" value="MITOFERRIN-1"/>
    <property type="match status" value="1"/>
</dbReference>
<proteinExistence type="inferred from homology"/>
<feature type="transmembrane region" description="Helical" evidence="10">
    <location>
        <begin position="216"/>
        <end position="237"/>
    </location>
</feature>
<dbReference type="InterPro" id="IPR023395">
    <property type="entry name" value="MCP_dom_sf"/>
</dbReference>
<dbReference type="OrthoDB" id="43906at2759"/>
<feature type="transmembrane region" description="Helical" evidence="10">
    <location>
        <begin position="110"/>
        <end position="127"/>
    </location>
</feature>
<evidence type="ECO:0000256" key="8">
    <source>
        <dbReference type="PROSITE-ProRule" id="PRU00282"/>
    </source>
</evidence>
<gene>
    <name evidence="11" type="ORF">IMG5_124490</name>
</gene>
<sequence>MQQKEYTFEWEIREQDIPYSKHMIAGCVAGMIEHSTMFPFDNIKTHVQVSNNMGFFQIIKKLYNEGGIKAFYRGIGLIACGSMPAHAAYFSIYEFSRFKLGINDEQHHPYLYAVTGASAVFLHDLILTPIDVLKQRKQITNQPIQLMLKNIIQKEGIISLVRSFPVTYVIFCFCFFVFFYIYQFYNIKMMNVPLAAILVSTNESLKLQINQQSHNFFTYFTCAGIAGGIAATLTTPLDVIKTKLQTQDCYERISCNKCEAIPNIQNKNRILGQKNQSVYNFAKKQFEAVTNECKNVKYNSFLQSLKLVWQNEGFNGLFRGFGSRIIIIAPSSAISWASYEMMKKEKVHLEMYTKFQEKVIKKIMQ</sequence>
<dbReference type="GO" id="GO:0048250">
    <property type="term" value="P:iron import into the mitochondrion"/>
    <property type="evidence" value="ECO:0007669"/>
    <property type="project" value="TreeGrafter"/>
</dbReference>
<dbReference type="EMBL" id="GL983948">
    <property type="protein sequence ID" value="EGR30737.1"/>
    <property type="molecule type" value="Genomic_DNA"/>
</dbReference>
<evidence type="ECO:0000256" key="5">
    <source>
        <dbReference type="ARBA" id="ARBA00022989"/>
    </source>
</evidence>
<dbReference type="eggNOG" id="KOG0760">
    <property type="taxonomic scope" value="Eukaryota"/>
</dbReference>
<protein>
    <submittedName>
        <fullName evidence="11">Mitochondrial carrier protein, putative</fullName>
    </submittedName>
</protein>
<evidence type="ECO:0000256" key="1">
    <source>
        <dbReference type="ARBA" id="ARBA00004225"/>
    </source>
</evidence>
<dbReference type="GeneID" id="14906853"/>
<dbReference type="Pfam" id="PF00153">
    <property type="entry name" value="Mito_carr"/>
    <property type="match status" value="4"/>
</dbReference>
<dbReference type="Gene3D" id="1.50.40.10">
    <property type="entry name" value="Mitochondrial carrier domain"/>
    <property type="match status" value="2"/>
</dbReference>
<evidence type="ECO:0000256" key="4">
    <source>
        <dbReference type="ARBA" id="ARBA00022692"/>
    </source>
</evidence>
<keyword evidence="7 8" id="KW-0472">Membrane</keyword>
<dbReference type="SUPFAM" id="SSF103506">
    <property type="entry name" value="Mitochondrial carrier"/>
    <property type="match status" value="1"/>
</dbReference>
<keyword evidence="3 9" id="KW-0813">Transport</keyword>
<feature type="repeat" description="Solcar" evidence="8">
    <location>
        <begin position="214"/>
        <end position="345"/>
    </location>
</feature>
<comment type="similarity">
    <text evidence="2 9">Belongs to the mitochondrial carrier (TC 2.A.29) family.</text>
</comment>
<dbReference type="InterPro" id="IPR018108">
    <property type="entry name" value="MCP_transmembrane"/>
</dbReference>
<keyword evidence="12" id="KW-1185">Reference proteome</keyword>
<comment type="subcellular location">
    <subcellularLocation>
        <location evidence="1">Mitochondrion membrane</location>
        <topology evidence="1">Multi-pass membrane protein</topology>
    </subcellularLocation>
</comment>
<evidence type="ECO:0000256" key="10">
    <source>
        <dbReference type="SAM" id="Phobius"/>
    </source>
</evidence>
<evidence type="ECO:0000256" key="9">
    <source>
        <dbReference type="RuleBase" id="RU000488"/>
    </source>
</evidence>
<dbReference type="GO" id="GO:0031966">
    <property type="term" value="C:mitochondrial membrane"/>
    <property type="evidence" value="ECO:0007669"/>
    <property type="project" value="UniProtKB-SubCell"/>
</dbReference>
<feature type="transmembrane region" description="Helical" evidence="10">
    <location>
        <begin position="70"/>
        <end position="90"/>
    </location>
</feature>
<dbReference type="PROSITE" id="PS50920">
    <property type="entry name" value="SOLCAR"/>
    <property type="match status" value="2"/>
</dbReference>
<dbReference type="STRING" id="857967.G0QVL4"/>
<dbReference type="AlphaFoldDB" id="G0QVL4"/>
<evidence type="ECO:0000256" key="2">
    <source>
        <dbReference type="ARBA" id="ARBA00006375"/>
    </source>
</evidence>
<dbReference type="InParanoid" id="G0QVL4"/>
<reference evidence="11 12" key="1">
    <citation type="submission" date="2011-07" db="EMBL/GenBank/DDBJ databases">
        <authorList>
            <person name="Coyne R."/>
            <person name="Brami D."/>
            <person name="Johnson J."/>
            <person name="Hostetler J."/>
            <person name="Hannick L."/>
            <person name="Clark T."/>
            <person name="Cassidy-Hanley D."/>
            <person name="Inman J."/>
        </authorList>
    </citation>
    <scope>NUCLEOTIDE SEQUENCE [LARGE SCALE GENOMIC DNA]</scope>
    <source>
        <strain evidence="11 12">G5</strain>
    </source>
</reference>
<dbReference type="PANTHER" id="PTHR45758">
    <property type="entry name" value="MITOFERRIN-1-RELATED"/>
    <property type="match status" value="1"/>
</dbReference>
<dbReference type="GO" id="GO:0015093">
    <property type="term" value="F:ferrous iron transmembrane transporter activity"/>
    <property type="evidence" value="ECO:0007669"/>
    <property type="project" value="TreeGrafter"/>
</dbReference>
<feature type="repeat" description="Solcar" evidence="8">
    <location>
        <begin position="17"/>
        <end position="99"/>
    </location>
</feature>
<feature type="transmembrane region" description="Helical" evidence="10">
    <location>
        <begin position="157"/>
        <end position="182"/>
    </location>
</feature>
<keyword evidence="5 10" id="KW-1133">Transmembrane helix</keyword>
<accession>G0QVL4</accession>
<evidence type="ECO:0000256" key="7">
    <source>
        <dbReference type="ARBA" id="ARBA00023136"/>
    </source>
</evidence>
<dbReference type="Proteomes" id="UP000008983">
    <property type="component" value="Unassembled WGS sequence"/>
</dbReference>
<dbReference type="OMA" id="WRPMRGM"/>
<evidence type="ECO:0000256" key="6">
    <source>
        <dbReference type="ARBA" id="ARBA00023128"/>
    </source>
</evidence>
<keyword evidence="6" id="KW-0496">Mitochondrion</keyword>